<protein>
    <submittedName>
        <fullName evidence="1">Uncharacterized protein</fullName>
    </submittedName>
</protein>
<keyword evidence="2" id="KW-1185">Reference proteome</keyword>
<proteinExistence type="predicted"/>
<organism evidence="1 2">
    <name type="scientific">Diphasiastrum complanatum</name>
    <name type="common">Issler's clubmoss</name>
    <name type="synonym">Lycopodium complanatum</name>
    <dbReference type="NCBI Taxonomy" id="34168"/>
    <lineage>
        <taxon>Eukaryota</taxon>
        <taxon>Viridiplantae</taxon>
        <taxon>Streptophyta</taxon>
        <taxon>Embryophyta</taxon>
        <taxon>Tracheophyta</taxon>
        <taxon>Lycopodiopsida</taxon>
        <taxon>Lycopodiales</taxon>
        <taxon>Lycopodiaceae</taxon>
        <taxon>Lycopodioideae</taxon>
        <taxon>Diphasiastrum</taxon>
    </lineage>
</organism>
<gene>
    <name evidence="1" type="ORF">O6H91_13G039100</name>
</gene>
<accession>A0ACC2BTZ7</accession>
<name>A0ACC2BTZ7_DIPCM</name>
<reference evidence="2" key="1">
    <citation type="journal article" date="2024" name="Proc. Natl. Acad. Sci. U.S.A.">
        <title>Extraordinary preservation of gene collinearity over three hundred million years revealed in homosporous lycophytes.</title>
        <authorList>
            <person name="Li C."/>
            <person name="Wickell D."/>
            <person name="Kuo L.Y."/>
            <person name="Chen X."/>
            <person name="Nie B."/>
            <person name="Liao X."/>
            <person name="Peng D."/>
            <person name="Ji J."/>
            <person name="Jenkins J."/>
            <person name="Williams M."/>
            <person name="Shu S."/>
            <person name="Plott C."/>
            <person name="Barry K."/>
            <person name="Rajasekar S."/>
            <person name="Grimwood J."/>
            <person name="Han X."/>
            <person name="Sun S."/>
            <person name="Hou Z."/>
            <person name="He W."/>
            <person name="Dai G."/>
            <person name="Sun C."/>
            <person name="Schmutz J."/>
            <person name="Leebens-Mack J.H."/>
            <person name="Li F.W."/>
            <person name="Wang L."/>
        </authorList>
    </citation>
    <scope>NUCLEOTIDE SEQUENCE [LARGE SCALE GENOMIC DNA]</scope>
    <source>
        <strain evidence="2">cv. PW_Plant_1</strain>
    </source>
</reference>
<comment type="caution">
    <text evidence="1">The sequence shown here is derived from an EMBL/GenBank/DDBJ whole genome shotgun (WGS) entry which is preliminary data.</text>
</comment>
<evidence type="ECO:0000313" key="2">
    <source>
        <dbReference type="Proteomes" id="UP001162992"/>
    </source>
</evidence>
<sequence>MATKPGALTDWPWKKLGNWKYILFAPFVVKAVHANLLGGHDADNWSLHMLLTSALRYLHAQIWMSLSRCHFLTSKYQIQSKEITFEQVDRERNWDDYILMYIFGMTVLHAMLPGFSNFPVFWDSRGIVMLLLLHMGPTELVYYWAHRALHHHFLYTRYHSHHHASFITEPITGIVHPFAEHMMYMAIFAIPILGTWALGGELSVGMLYFYWLFFDFMNALGHCNFEFVPTWAFQVFPPLKYLIYTPSYHSLHHSHVHTNFALFMPLYDYLGGTVDKISDELYETVRQGRKEKIDFIFLAHGMELLSTFHLPFGIPSFAAWPYAPKWYLWPLWPLTLPILAILWIFGKPFASDKYRLLNLHTETWVVPRFGFQYFLSFEKKRITRLIEQAILEAEKGGARVISLSALNKNESLNGGGTLFVNKHKDLRIRIINGNTLTAAVILNKLPTDLKQIFLTGAMSHIGRAIAIYLCQRGVQVMMLTTSQDQYETILAEVPVQYRGNLVQVVKYQDGQHCSVWVIGKALTPSEQKWAPSGTHFHQFVLAPILESRKDCIYEKLPAMQVPKDMKGLRSCEMTMPRGVLHACHVGGIVHTLERWEHHEVGAIDVDRIDQTWDAAVKHGFKPM</sequence>
<dbReference type="EMBL" id="CM055104">
    <property type="protein sequence ID" value="KAJ7533238.1"/>
    <property type="molecule type" value="Genomic_DNA"/>
</dbReference>
<evidence type="ECO:0000313" key="1">
    <source>
        <dbReference type="EMBL" id="KAJ7533238.1"/>
    </source>
</evidence>
<dbReference type="Proteomes" id="UP001162992">
    <property type="component" value="Chromosome 13"/>
</dbReference>